<evidence type="ECO:0000313" key="2">
    <source>
        <dbReference type="EMBL" id="PPS02665.1"/>
    </source>
</evidence>
<name>A0A2P5XH26_GOSBA</name>
<protein>
    <submittedName>
        <fullName evidence="2">Uncharacterized protein</fullName>
    </submittedName>
</protein>
<evidence type="ECO:0000313" key="3">
    <source>
        <dbReference type="Proteomes" id="UP000239757"/>
    </source>
</evidence>
<reference evidence="2 3" key="1">
    <citation type="submission" date="2015-01" db="EMBL/GenBank/DDBJ databases">
        <title>Genome of allotetraploid Gossypium barbadense reveals genomic plasticity and fiber elongation in cotton evolution.</title>
        <authorList>
            <person name="Chen X."/>
            <person name="Liu X."/>
            <person name="Zhao B."/>
            <person name="Zheng H."/>
            <person name="Hu Y."/>
            <person name="Lu G."/>
            <person name="Yang C."/>
            <person name="Chen J."/>
            <person name="Shan C."/>
            <person name="Zhang L."/>
            <person name="Zhou Y."/>
            <person name="Wang L."/>
            <person name="Guo W."/>
            <person name="Bai Y."/>
            <person name="Ruan J."/>
            <person name="Shangguan X."/>
            <person name="Mao Y."/>
            <person name="Jiang J."/>
            <person name="Zhu Y."/>
            <person name="Lei J."/>
            <person name="Kang H."/>
            <person name="Chen S."/>
            <person name="He X."/>
            <person name="Wang R."/>
            <person name="Wang Y."/>
            <person name="Chen J."/>
            <person name="Wang L."/>
            <person name="Yu S."/>
            <person name="Wang B."/>
            <person name="Wei J."/>
            <person name="Song S."/>
            <person name="Lu X."/>
            <person name="Gao Z."/>
            <person name="Gu W."/>
            <person name="Deng X."/>
            <person name="Ma D."/>
            <person name="Wang S."/>
            <person name="Liang W."/>
            <person name="Fang L."/>
            <person name="Cai C."/>
            <person name="Zhu X."/>
            <person name="Zhou B."/>
            <person name="Zhang Y."/>
            <person name="Chen Z."/>
            <person name="Xu S."/>
            <person name="Zhu R."/>
            <person name="Wang S."/>
            <person name="Zhang T."/>
            <person name="Zhao G."/>
        </authorList>
    </citation>
    <scope>NUCLEOTIDE SEQUENCE [LARGE SCALE GENOMIC DNA]</scope>
    <source>
        <strain evidence="3">cv. Xinhai21</strain>
        <tissue evidence="2">Leaf</tissue>
    </source>
</reference>
<dbReference type="AlphaFoldDB" id="A0A2P5XH26"/>
<proteinExistence type="predicted"/>
<feature type="region of interest" description="Disordered" evidence="1">
    <location>
        <begin position="71"/>
        <end position="91"/>
    </location>
</feature>
<sequence length="196" mass="22630">MLMKFISVLETHFQNTKTTLKNQQASIQGLKTQIGQLAKLISERPQGSLSSNIESNPREQLNAITVQDKEGLVEPEPEPEPRQGIVVSKGKGEVDHNEQKLFIKALSQMPNAVKFLKELLANKRKLDVASHETRSKSIHEPCSSNNRGPLYEERRLQIEELDEWKTQKPRTHDKPKLRHTDLMFHQINLRLETKYY</sequence>
<accession>A0A2P5XH26</accession>
<gene>
    <name evidence="2" type="ORF">GOBAR_AA17997</name>
</gene>
<dbReference type="Proteomes" id="UP000239757">
    <property type="component" value="Unassembled WGS sequence"/>
</dbReference>
<organism evidence="2 3">
    <name type="scientific">Gossypium barbadense</name>
    <name type="common">Sea Island cotton</name>
    <name type="synonym">Hibiscus barbadensis</name>
    <dbReference type="NCBI Taxonomy" id="3634"/>
    <lineage>
        <taxon>Eukaryota</taxon>
        <taxon>Viridiplantae</taxon>
        <taxon>Streptophyta</taxon>
        <taxon>Embryophyta</taxon>
        <taxon>Tracheophyta</taxon>
        <taxon>Spermatophyta</taxon>
        <taxon>Magnoliopsida</taxon>
        <taxon>eudicotyledons</taxon>
        <taxon>Gunneridae</taxon>
        <taxon>Pentapetalae</taxon>
        <taxon>rosids</taxon>
        <taxon>malvids</taxon>
        <taxon>Malvales</taxon>
        <taxon>Malvaceae</taxon>
        <taxon>Malvoideae</taxon>
        <taxon>Gossypium</taxon>
    </lineage>
</organism>
<dbReference type="OrthoDB" id="1937287at2759"/>
<evidence type="ECO:0000256" key="1">
    <source>
        <dbReference type="SAM" id="MobiDB-lite"/>
    </source>
</evidence>
<dbReference type="EMBL" id="KZ664877">
    <property type="protein sequence ID" value="PPS02665.1"/>
    <property type="molecule type" value="Genomic_DNA"/>
</dbReference>